<sequence>MEKIKPLFERKDSIMAKADNEIIEIPNSHETISSDQRIQGPRPINANTRGVNVATDHPNVV</sequence>
<evidence type="ECO:0000313" key="2">
    <source>
        <dbReference type="EMBL" id="ADD92991.1"/>
    </source>
</evidence>
<name>D6PB90_9ARCH</name>
<dbReference type="EMBL" id="GU942960">
    <property type="protein sequence ID" value="ADD92991.1"/>
    <property type="molecule type" value="Genomic_DNA"/>
</dbReference>
<organism evidence="2">
    <name type="scientific">uncultured archaeon MedDCM-OCT-S04-C163</name>
    <dbReference type="NCBI Taxonomy" id="743086"/>
    <lineage>
        <taxon>Archaea</taxon>
        <taxon>environmental samples</taxon>
    </lineage>
</organism>
<accession>D6PB90</accession>
<protein>
    <submittedName>
        <fullName evidence="2">Uncharacterized protein</fullName>
    </submittedName>
</protein>
<evidence type="ECO:0000256" key="1">
    <source>
        <dbReference type="SAM" id="MobiDB-lite"/>
    </source>
</evidence>
<dbReference type="AlphaFoldDB" id="D6PB90"/>
<reference evidence="2" key="1">
    <citation type="journal article" date="2010" name="ISME J.">
        <title>Metagenome of the Mediterranean deep chlorophyll maximum studied by direct and fosmid library 454 pyrosequencing.</title>
        <authorList>
            <person name="Ghai R."/>
            <person name="Martin-Cuadrado A.B."/>
            <person name="Molto A.G."/>
            <person name="Heredia I.G."/>
            <person name="Cabrera R."/>
            <person name="Martin J."/>
            <person name="Verdu M."/>
            <person name="Deschamps P."/>
            <person name="Moreira D."/>
            <person name="Lopez-Garcia P."/>
            <person name="Mira A."/>
            <person name="Rodriguez-Valera F."/>
        </authorList>
    </citation>
    <scope>NUCLEOTIDE SEQUENCE</scope>
</reference>
<proteinExistence type="predicted"/>
<feature type="region of interest" description="Disordered" evidence="1">
    <location>
        <begin position="31"/>
        <end position="61"/>
    </location>
</feature>